<evidence type="ECO:0000313" key="2">
    <source>
        <dbReference type="Proteomes" id="UP000886595"/>
    </source>
</evidence>
<dbReference type="Proteomes" id="UP000886595">
    <property type="component" value="Unassembled WGS sequence"/>
</dbReference>
<evidence type="ECO:0000313" key="1">
    <source>
        <dbReference type="EMBL" id="KAG2291073.1"/>
    </source>
</evidence>
<reference evidence="1 2" key="1">
    <citation type="submission" date="2020-02" db="EMBL/GenBank/DDBJ databases">
        <authorList>
            <person name="Ma Q."/>
            <person name="Huang Y."/>
            <person name="Song X."/>
            <person name="Pei D."/>
        </authorList>
    </citation>
    <scope>NUCLEOTIDE SEQUENCE [LARGE SCALE GENOMIC DNA]</scope>
    <source>
        <strain evidence="1">Sxm20200214</strain>
        <tissue evidence="1">Leaf</tissue>
    </source>
</reference>
<proteinExistence type="predicted"/>
<keyword evidence="2" id="KW-1185">Reference proteome</keyword>
<name>A0A8X7RNE6_BRACI</name>
<dbReference type="EMBL" id="JAAMPC010000009">
    <property type="protein sequence ID" value="KAG2291073.1"/>
    <property type="molecule type" value="Genomic_DNA"/>
</dbReference>
<protein>
    <submittedName>
        <fullName evidence="1">Uncharacterized protein</fullName>
    </submittedName>
</protein>
<dbReference type="AlphaFoldDB" id="A0A8X7RNE6"/>
<sequence length="77" mass="8507">MFLFSDPTGSINGTASVIILVMVNRFRLFAFPITGAIVFGKSLVCDQIAVNIEVRKEETEVQKPTHTVASIDPKFHL</sequence>
<organism evidence="1 2">
    <name type="scientific">Brassica carinata</name>
    <name type="common">Ethiopian mustard</name>
    <name type="synonym">Abyssinian cabbage</name>
    <dbReference type="NCBI Taxonomy" id="52824"/>
    <lineage>
        <taxon>Eukaryota</taxon>
        <taxon>Viridiplantae</taxon>
        <taxon>Streptophyta</taxon>
        <taxon>Embryophyta</taxon>
        <taxon>Tracheophyta</taxon>
        <taxon>Spermatophyta</taxon>
        <taxon>Magnoliopsida</taxon>
        <taxon>eudicotyledons</taxon>
        <taxon>Gunneridae</taxon>
        <taxon>Pentapetalae</taxon>
        <taxon>rosids</taxon>
        <taxon>malvids</taxon>
        <taxon>Brassicales</taxon>
        <taxon>Brassicaceae</taxon>
        <taxon>Brassiceae</taxon>
        <taxon>Brassica</taxon>
    </lineage>
</organism>
<accession>A0A8X7RNE6</accession>
<gene>
    <name evidence="1" type="ORF">Bca52824_037742</name>
</gene>
<comment type="caution">
    <text evidence="1">The sequence shown here is derived from an EMBL/GenBank/DDBJ whole genome shotgun (WGS) entry which is preliminary data.</text>
</comment>